<name>A0AA35SSH6_GEOBA</name>
<feature type="compositionally biased region" description="Basic and acidic residues" evidence="1">
    <location>
        <begin position="294"/>
        <end position="307"/>
    </location>
</feature>
<protein>
    <submittedName>
        <fullName evidence="2">Uncharacterized protein</fullName>
    </submittedName>
</protein>
<sequence length="461" mass="50784">MALFRPIRRMLSPREGRGHEETAPDTPVASSRARLSTGDSESVVENAIYSEPTPLDRVEPQRHSHHRISGGEDPPLPPRPLSGGGAGGAQQNSEEHETYYQAPVDTLGRGVGLDPQAAMQQQRMTSIRERERAAAERERRRMNMHERTLNQIQGAGGYPVHLQGRVGGLGHRRTRSGGHIIDNEEYSTPWDVQGEQRRRASGHNPPKPARNRRPIPATPNDGSDNSVSPVPPRSPVQVSGDAEYDDPWDVRNRNISQVIPSQRHHTHSSLHERRSPPSAGDHRPPMRQSVGSRTTEHSRPHLEEVRPSRSLSDWNHPRGVPTEPPEQFRPRTITDVHPPHSLSHSNPSSPRTSSMCAPTHPIQRRPLPEEPPGGGTGAATTPTSCLHLPRSPTLPAPNPPSSLTASWLSRNNCGTMGPSPEQRQRQFWPANETLVSWSGTARVVAQTTLSLSEIAPVDSFT</sequence>
<dbReference type="EMBL" id="CASHTH010002754">
    <property type="protein sequence ID" value="CAI8034849.1"/>
    <property type="molecule type" value="Genomic_DNA"/>
</dbReference>
<evidence type="ECO:0000313" key="2">
    <source>
        <dbReference type="EMBL" id="CAI8034849.1"/>
    </source>
</evidence>
<dbReference type="AlphaFoldDB" id="A0AA35SSH6"/>
<evidence type="ECO:0000256" key="1">
    <source>
        <dbReference type="SAM" id="MobiDB-lite"/>
    </source>
</evidence>
<feature type="compositionally biased region" description="Low complexity" evidence="1">
    <location>
        <begin position="339"/>
        <end position="354"/>
    </location>
</feature>
<feature type="region of interest" description="Disordered" evidence="1">
    <location>
        <begin position="1"/>
        <end position="141"/>
    </location>
</feature>
<feature type="region of interest" description="Disordered" evidence="1">
    <location>
        <begin position="168"/>
        <end position="403"/>
    </location>
</feature>
<accession>A0AA35SSH6</accession>
<feature type="compositionally biased region" description="Basic and acidic residues" evidence="1">
    <location>
        <begin position="12"/>
        <end position="22"/>
    </location>
</feature>
<organism evidence="2 3">
    <name type="scientific">Geodia barretti</name>
    <name type="common">Barrett's horny sponge</name>
    <dbReference type="NCBI Taxonomy" id="519541"/>
    <lineage>
        <taxon>Eukaryota</taxon>
        <taxon>Metazoa</taxon>
        <taxon>Porifera</taxon>
        <taxon>Demospongiae</taxon>
        <taxon>Heteroscleromorpha</taxon>
        <taxon>Tetractinellida</taxon>
        <taxon>Astrophorina</taxon>
        <taxon>Geodiidae</taxon>
        <taxon>Geodia</taxon>
    </lineage>
</organism>
<evidence type="ECO:0000313" key="3">
    <source>
        <dbReference type="Proteomes" id="UP001174909"/>
    </source>
</evidence>
<feature type="compositionally biased region" description="Basic and acidic residues" evidence="1">
    <location>
        <begin position="269"/>
        <end position="284"/>
    </location>
</feature>
<dbReference type="Proteomes" id="UP001174909">
    <property type="component" value="Unassembled WGS sequence"/>
</dbReference>
<gene>
    <name evidence="2" type="ORF">GBAR_LOCUS19584</name>
</gene>
<proteinExistence type="predicted"/>
<feature type="compositionally biased region" description="Basic and acidic residues" evidence="1">
    <location>
        <begin position="126"/>
        <end position="141"/>
    </location>
</feature>
<feature type="compositionally biased region" description="Basic and acidic residues" evidence="1">
    <location>
        <begin position="326"/>
        <end position="338"/>
    </location>
</feature>
<comment type="caution">
    <text evidence="2">The sequence shown here is derived from an EMBL/GenBank/DDBJ whole genome shotgun (WGS) entry which is preliminary data.</text>
</comment>
<reference evidence="2" key="1">
    <citation type="submission" date="2023-03" db="EMBL/GenBank/DDBJ databases">
        <authorList>
            <person name="Steffen K."/>
            <person name="Cardenas P."/>
        </authorList>
    </citation>
    <scope>NUCLEOTIDE SEQUENCE</scope>
</reference>
<keyword evidence="3" id="KW-1185">Reference proteome</keyword>